<dbReference type="GO" id="GO:0006629">
    <property type="term" value="P:lipid metabolic process"/>
    <property type="evidence" value="ECO:0007669"/>
    <property type="project" value="InterPro"/>
</dbReference>
<dbReference type="AlphaFoldDB" id="A0A7W9U7L7"/>
<keyword evidence="3" id="KW-1185">Reference proteome</keyword>
<dbReference type="InterPro" id="IPR017946">
    <property type="entry name" value="PLC-like_Pdiesterase_TIM-brl"/>
</dbReference>
<evidence type="ECO:0000259" key="1">
    <source>
        <dbReference type="PROSITE" id="PS51704"/>
    </source>
</evidence>
<evidence type="ECO:0000313" key="2">
    <source>
        <dbReference type="EMBL" id="MBB6132144.1"/>
    </source>
</evidence>
<dbReference type="Proteomes" id="UP000540787">
    <property type="component" value="Unassembled WGS sequence"/>
</dbReference>
<evidence type="ECO:0000313" key="3">
    <source>
        <dbReference type="Proteomes" id="UP000540787"/>
    </source>
</evidence>
<name>A0A7W9U7L7_9BURK</name>
<keyword evidence="2" id="KW-0378">Hydrolase</keyword>
<dbReference type="Gene3D" id="3.20.20.190">
    <property type="entry name" value="Phosphatidylinositol (PI) phosphodiesterase"/>
    <property type="match status" value="1"/>
</dbReference>
<feature type="domain" description="GP-PDE" evidence="1">
    <location>
        <begin position="11"/>
        <end position="255"/>
    </location>
</feature>
<accession>A0A7W9U7L7</accession>
<dbReference type="PANTHER" id="PTHR46211:SF1">
    <property type="entry name" value="GLYCEROPHOSPHODIESTER PHOSPHODIESTERASE, CYTOPLASMIC"/>
    <property type="match status" value="1"/>
</dbReference>
<dbReference type="EMBL" id="JACHBX010000001">
    <property type="protein sequence ID" value="MBB6132144.1"/>
    <property type="molecule type" value="Genomic_DNA"/>
</dbReference>
<dbReference type="PROSITE" id="PS51704">
    <property type="entry name" value="GP_PDE"/>
    <property type="match status" value="1"/>
</dbReference>
<dbReference type="Pfam" id="PF03009">
    <property type="entry name" value="GDPD"/>
    <property type="match status" value="1"/>
</dbReference>
<organism evidence="2 3">
    <name type="scientific">Massilia aurea</name>
    <dbReference type="NCBI Taxonomy" id="373040"/>
    <lineage>
        <taxon>Bacteria</taxon>
        <taxon>Pseudomonadati</taxon>
        <taxon>Pseudomonadota</taxon>
        <taxon>Betaproteobacteria</taxon>
        <taxon>Burkholderiales</taxon>
        <taxon>Oxalobacteraceae</taxon>
        <taxon>Telluria group</taxon>
        <taxon>Massilia</taxon>
    </lineage>
</organism>
<comment type="caution">
    <text evidence="2">The sequence shown here is derived from an EMBL/GenBank/DDBJ whole genome shotgun (WGS) entry which is preliminary data.</text>
</comment>
<dbReference type="GO" id="GO:0008889">
    <property type="term" value="F:glycerophosphodiester phosphodiesterase activity"/>
    <property type="evidence" value="ECO:0007669"/>
    <property type="project" value="UniProtKB-EC"/>
</dbReference>
<protein>
    <submittedName>
        <fullName evidence="2">Glycerophosphoryl diester phosphodiesterase</fullName>
        <ecNumber evidence="2">3.1.4.46</ecNumber>
    </submittedName>
</protein>
<proteinExistence type="predicted"/>
<gene>
    <name evidence="2" type="ORF">HD842_000255</name>
</gene>
<reference evidence="2 3" key="1">
    <citation type="submission" date="2020-08" db="EMBL/GenBank/DDBJ databases">
        <title>The Agave Microbiome: Exploring the role of microbial communities in plant adaptations to desert environments.</title>
        <authorList>
            <person name="Partida-Martinez L.P."/>
        </authorList>
    </citation>
    <scope>NUCLEOTIDE SEQUENCE [LARGE SCALE GENOMIC DNA]</scope>
    <source>
        <strain evidence="2 3">AT3.2</strain>
    </source>
</reference>
<dbReference type="InterPro" id="IPR030395">
    <property type="entry name" value="GP_PDE_dom"/>
</dbReference>
<dbReference type="NCBIfam" id="NF006989">
    <property type="entry name" value="PRK09454.1"/>
    <property type="match status" value="1"/>
</dbReference>
<sequence>MMTNDPVWPWPRILAHRGGGTLAPENTVAGLRCGMAAGFRAIEFDVMLARDGVPVVLHDPGLGRTVRGSGSVFEHDALELAAMDAGSWFGHGFAGEPVPLFDAFARLCMAHGIWMNIEIKPAPGYERETGHIVAQMTAALFADALASGDPAALPLLSSFSDVALAAAQAAAPTLPRACLISALGADWQVRAQALGVHAIHTNHLHLSRQQARTVKDAGYGLFCYTVNDAGRARELLAWGVDAFCTDRIDLITPDFT</sequence>
<dbReference type="PROSITE" id="PS50007">
    <property type="entry name" value="PIPLC_X_DOMAIN"/>
    <property type="match status" value="1"/>
</dbReference>
<dbReference type="PANTHER" id="PTHR46211">
    <property type="entry name" value="GLYCEROPHOSPHORYL DIESTER PHOSPHODIESTERASE"/>
    <property type="match status" value="1"/>
</dbReference>
<dbReference type="EC" id="3.1.4.46" evidence="2"/>
<dbReference type="SUPFAM" id="SSF51695">
    <property type="entry name" value="PLC-like phosphodiesterases"/>
    <property type="match status" value="1"/>
</dbReference>